<sequence length="1046" mass="115003">MGNSSDYPDVPKWVKNPQGYKTGSVTKYEGNIFRAAFWADEPGVGDPNKNGWRFFDELYDKTSHKETERANIIAYIPTWRKEEGFDYGKGEMYQYITHGIISFLTFSEQDSGAFDPKSVREVGAVLADVLMAANLYGTKIMVALGGANDFAFLDLMTAVGTDPASPKLDQAVRNVVDYVTQNGLHGVDLDLECWWGRPGDQDQGGRMKSDGPHPAGRGLTLFAKKLKEAMPDKIVSAAVFGTSWYGNNYDPDMAEHLDWVGVMTYDLTGSWDKSPVGPHSALHKIRGKDTAKIREADEYLESYLREQQGGWPGARAGAGSDAPGGDAAENNPILSVEDCLWYWTNPLFMNWQGKGQEVDRGKIAAGVPVYGYDFAAAKEPDDLTGEVPPGYKVLRYKEILDEFPDALDAKDANIKVDGKTPRPKLGEPLPPGEYPYAHNIYFETPDTAVTKLKFLKGVGAKGVIIWELSNDVWEDGKSIIKALYLASGNKVPESSPVTDPPVPVANSYLWDSVGFLGHATSALQFQDDGTQDNGMRQFSARLWNIPDDADWKSVAQNCPAVVKRQYFNRPTRIVDKGALGLWGEFDVLDNDDVPDWFWGHVEEKDGAPDGYTRYASRLWGLSLSDDWQEAAKQTPALIAGQYFDEPTEIEDKGVGGLWGIFDVSDDPSPVPAPTKQARGENDCMYCQVDTVPSPDGWDNVERFNLTNTMTIGEDAPFLYAVVTKDDDSVDFPDGVLMSLKDPDGNAYDKDVDEAGRLVKMSGDSVRLVVVKDPQAGDWTMTMSVASDAEFHCECNTVPSKDVYDTMLETVRRRDGGAGGIGPRSVGGDILAAFLGVAIAVVLIPEAVVTTALTVAVAGAGLVGMGYNAVRKKDSAEKMGTVAAIVSKIGDKVRNQGFDGVLESVYLIGKNISKEEVEVIRRPENLDKIYPWIGVHIQVYKVVEHMTDPEKQNSVRHVFWQCMLTKRLGKDFATEMGDAHEAGRPGTDADNEADEKNNKIGQQLAMDVASENDCLKRTLELWDTRTSYPPGDPMRIAIRPDYEGDPT</sequence>
<evidence type="ECO:0000313" key="6">
    <source>
        <dbReference type="EMBL" id="KUN99697.1"/>
    </source>
</evidence>
<protein>
    <recommendedName>
        <fullName evidence="2">chitinase</fullName>
        <ecNumber evidence="2">3.2.1.14</ecNumber>
    </recommendedName>
</protein>
<evidence type="ECO:0000313" key="7">
    <source>
        <dbReference type="Proteomes" id="UP000053429"/>
    </source>
</evidence>
<dbReference type="PANTHER" id="PTHR11177">
    <property type="entry name" value="CHITINASE"/>
    <property type="match status" value="1"/>
</dbReference>
<dbReference type="SUPFAM" id="SSF51445">
    <property type="entry name" value="(Trans)glycosidases"/>
    <property type="match status" value="1"/>
</dbReference>
<dbReference type="PANTHER" id="PTHR11177:SF317">
    <property type="entry name" value="CHITINASE 12-RELATED"/>
    <property type="match status" value="1"/>
</dbReference>
<dbReference type="STRING" id="661399.AQJ67_25330"/>
<keyword evidence="4" id="KW-0812">Transmembrane</keyword>
<feature type="region of interest" description="Disordered" evidence="3">
    <location>
        <begin position="310"/>
        <end position="329"/>
    </location>
</feature>
<feature type="compositionally biased region" description="Low complexity" evidence="3">
    <location>
        <begin position="313"/>
        <end position="328"/>
    </location>
</feature>
<comment type="caution">
    <text evidence="6">The sequence shown here is derived from an EMBL/GenBank/DDBJ whole genome shotgun (WGS) entry which is preliminary data.</text>
</comment>
<dbReference type="GO" id="GO:0005576">
    <property type="term" value="C:extracellular region"/>
    <property type="evidence" value="ECO:0007669"/>
    <property type="project" value="TreeGrafter"/>
</dbReference>
<dbReference type="Proteomes" id="UP000053429">
    <property type="component" value="Unassembled WGS sequence"/>
</dbReference>
<dbReference type="GO" id="GO:0008843">
    <property type="term" value="F:endochitinase activity"/>
    <property type="evidence" value="ECO:0007669"/>
    <property type="project" value="UniProtKB-EC"/>
</dbReference>
<keyword evidence="7" id="KW-1185">Reference proteome</keyword>
<proteinExistence type="predicted"/>
<dbReference type="Gene3D" id="3.20.20.80">
    <property type="entry name" value="Glycosidases"/>
    <property type="match status" value="1"/>
</dbReference>
<dbReference type="EC" id="3.2.1.14" evidence="2"/>
<evidence type="ECO:0000256" key="4">
    <source>
        <dbReference type="SAM" id="Phobius"/>
    </source>
</evidence>
<dbReference type="GO" id="GO:0005975">
    <property type="term" value="P:carbohydrate metabolic process"/>
    <property type="evidence" value="ECO:0007669"/>
    <property type="project" value="InterPro"/>
</dbReference>
<evidence type="ECO:0000256" key="2">
    <source>
        <dbReference type="ARBA" id="ARBA00012729"/>
    </source>
</evidence>
<dbReference type="GO" id="GO:0008061">
    <property type="term" value="F:chitin binding"/>
    <property type="evidence" value="ECO:0007669"/>
    <property type="project" value="InterPro"/>
</dbReference>
<evidence type="ECO:0000256" key="1">
    <source>
        <dbReference type="ARBA" id="ARBA00000822"/>
    </source>
</evidence>
<dbReference type="Pfam" id="PF00704">
    <property type="entry name" value="Glyco_hydro_18"/>
    <property type="match status" value="1"/>
</dbReference>
<evidence type="ECO:0000259" key="5">
    <source>
        <dbReference type="PROSITE" id="PS51910"/>
    </source>
</evidence>
<dbReference type="CDD" id="cd00598">
    <property type="entry name" value="GH18_chitinase-like"/>
    <property type="match status" value="1"/>
</dbReference>
<dbReference type="EMBL" id="LMWY01000031">
    <property type="protein sequence ID" value="KUN99697.1"/>
    <property type="molecule type" value="Genomic_DNA"/>
</dbReference>
<dbReference type="RefSeq" id="WP_062721403.1">
    <property type="nucleotide sequence ID" value="NZ_KQ948931.1"/>
</dbReference>
<dbReference type="InterPro" id="IPR001223">
    <property type="entry name" value="Glyco_hydro18_cat"/>
</dbReference>
<name>A0A101TWC9_9ACTN</name>
<gene>
    <name evidence="6" type="ORF">AQJ67_25330</name>
</gene>
<accession>A0A101TWC9</accession>
<reference evidence="6 7" key="1">
    <citation type="submission" date="2015-10" db="EMBL/GenBank/DDBJ databases">
        <title>Draft genome sequence of Streptomyces caeruleatus NRRL B-24802, type strain for the species Streptomyces caeruleatus.</title>
        <authorList>
            <person name="Ruckert C."/>
            <person name="Winkler A."/>
            <person name="Kalinowski J."/>
            <person name="Kampfer P."/>
            <person name="Glaeser S."/>
        </authorList>
    </citation>
    <scope>NUCLEOTIDE SEQUENCE [LARGE SCALE GENOMIC DNA]</scope>
    <source>
        <strain evidence="6 7">NRRL B-24802</strain>
    </source>
</reference>
<dbReference type="AlphaFoldDB" id="A0A101TWC9"/>
<dbReference type="GO" id="GO:0006032">
    <property type="term" value="P:chitin catabolic process"/>
    <property type="evidence" value="ECO:0007669"/>
    <property type="project" value="TreeGrafter"/>
</dbReference>
<dbReference type="PROSITE" id="PS51910">
    <property type="entry name" value="GH18_2"/>
    <property type="match status" value="1"/>
</dbReference>
<dbReference type="SMART" id="SM00636">
    <property type="entry name" value="Glyco_18"/>
    <property type="match status" value="1"/>
</dbReference>
<dbReference type="OrthoDB" id="3882626at2"/>
<evidence type="ECO:0000256" key="3">
    <source>
        <dbReference type="SAM" id="MobiDB-lite"/>
    </source>
</evidence>
<dbReference type="InterPro" id="IPR017853">
    <property type="entry name" value="GH"/>
</dbReference>
<dbReference type="InterPro" id="IPR011583">
    <property type="entry name" value="Chitinase_II/V-like_cat"/>
</dbReference>
<dbReference type="Pfam" id="PF22322">
    <property type="entry name" value="DUF6973"/>
    <property type="match status" value="1"/>
</dbReference>
<keyword evidence="4" id="KW-1133">Transmembrane helix</keyword>
<dbReference type="InterPro" id="IPR054246">
    <property type="entry name" value="DUF6973"/>
</dbReference>
<dbReference type="InterPro" id="IPR050314">
    <property type="entry name" value="Glycosyl_Hydrlase_18"/>
</dbReference>
<feature type="domain" description="GH18" evidence="5">
    <location>
        <begin position="70"/>
        <end position="486"/>
    </location>
</feature>
<keyword evidence="4" id="KW-0472">Membrane</keyword>
<comment type="catalytic activity">
    <reaction evidence="1">
        <text>Random endo-hydrolysis of N-acetyl-beta-D-glucosaminide (1-&gt;4)-beta-linkages in chitin and chitodextrins.</text>
        <dbReference type="EC" id="3.2.1.14"/>
    </reaction>
</comment>
<feature type="transmembrane region" description="Helical" evidence="4">
    <location>
        <begin position="829"/>
        <end position="862"/>
    </location>
</feature>
<organism evidence="6 7">
    <name type="scientific">Streptomyces caeruleatus</name>
    <dbReference type="NCBI Taxonomy" id="661399"/>
    <lineage>
        <taxon>Bacteria</taxon>
        <taxon>Bacillati</taxon>
        <taxon>Actinomycetota</taxon>
        <taxon>Actinomycetes</taxon>
        <taxon>Kitasatosporales</taxon>
        <taxon>Streptomycetaceae</taxon>
        <taxon>Streptomyces</taxon>
    </lineage>
</organism>